<comment type="caution">
    <text evidence="1">The sequence shown here is derived from an EMBL/GenBank/DDBJ whole genome shotgun (WGS) entry which is preliminary data.</text>
</comment>
<protein>
    <submittedName>
        <fullName evidence="1">2463_t:CDS:1</fullName>
    </submittedName>
</protein>
<evidence type="ECO:0000313" key="1">
    <source>
        <dbReference type="EMBL" id="CAG8634377.1"/>
    </source>
</evidence>
<accession>A0A9N9GU03</accession>
<name>A0A9N9GU03_9GLOM</name>
<dbReference type="Proteomes" id="UP000789342">
    <property type="component" value="Unassembled WGS sequence"/>
</dbReference>
<organism evidence="1 2">
    <name type="scientific">Acaulospora morrowiae</name>
    <dbReference type="NCBI Taxonomy" id="94023"/>
    <lineage>
        <taxon>Eukaryota</taxon>
        <taxon>Fungi</taxon>
        <taxon>Fungi incertae sedis</taxon>
        <taxon>Mucoromycota</taxon>
        <taxon>Glomeromycotina</taxon>
        <taxon>Glomeromycetes</taxon>
        <taxon>Diversisporales</taxon>
        <taxon>Acaulosporaceae</taxon>
        <taxon>Acaulospora</taxon>
    </lineage>
</organism>
<proteinExistence type="predicted"/>
<dbReference type="EMBL" id="CAJVPV010008766">
    <property type="protein sequence ID" value="CAG8634377.1"/>
    <property type="molecule type" value="Genomic_DNA"/>
</dbReference>
<sequence>MSILLLPAVARNRTWASAATTRCTATIRQRPESLSVSQRPPHWTLRHTTSFEF</sequence>
<gene>
    <name evidence="1" type="ORF">AMORRO_LOCUS9235</name>
</gene>
<dbReference type="AlphaFoldDB" id="A0A9N9GU03"/>
<keyword evidence="2" id="KW-1185">Reference proteome</keyword>
<reference evidence="1" key="1">
    <citation type="submission" date="2021-06" db="EMBL/GenBank/DDBJ databases">
        <authorList>
            <person name="Kallberg Y."/>
            <person name="Tangrot J."/>
            <person name="Rosling A."/>
        </authorList>
    </citation>
    <scope>NUCLEOTIDE SEQUENCE</scope>
    <source>
        <strain evidence="1">CL551</strain>
    </source>
</reference>
<evidence type="ECO:0000313" key="2">
    <source>
        <dbReference type="Proteomes" id="UP000789342"/>
    </source>
</evidence>